<feature type="region of interest" description="Disordered" evidence="6">
    <location>
        <begin position="1"/>
        <end position="46"/>
    </location>
</feature>
<evidence type="ECO:0000256" key="3">
    <source>
        <dbReference type="ARBA" id="ARBA00022692"/>
    </source>
</evidence>
<evidence type="ECO:0000256" key="4">
    <source>
        <dbReference type="ARBA" id="ARBA00022989"/>
    </source>
</evidence>
<accession>A0A8T1SJ97</accession>
<evidence type="ECO:0000313" key="8">
    <source>
        <dbReference type="EMBL" id="KAG6928624.1"/>
    </source>
</evidence>
<keyword evidence="3 7" id="KW-0812">Transmembrane</keyword>
<evidence type="ECO:0000256" key="5">
    <source>
        <dbReference type="ARBA" id="ARBA00023136"/>
    </source>
</evidence>
<comment type="subcellular location">
    <subcellularLocation>
        <location evidence="1">Membrane</location>
    </subcellularLocation>
</comment>
<dbReference type="PANTHER" id="PTHR13999">
    <property type="entry name" value="INTERFERON INDUCIBLE TRANSMEMBRANE PROTEIN"/>
    <property type="match status" value="1"/>
</dbReference>
<feature type="non-terminal residue" evidence="8">
    <location>
        <position position="1"/>
    </location>
</feature>
<dbReference type="PANTHER" id="PTHR13999:SF4">
    <property type="entry name" value="INTERFERON-INDUCED TRANSMEMBRANE PROTEIN 3"/>
    <property type="match status" value="1"/>
</dbReference>
<sequence>AVYLESPLRSGQSRQVGQRRAMDSSVSIDLQPHDGGKRGQDGSAPPYSYPYPGPAQGFPVQQPPRDFVLWSLFNTIFCNVCCLGFMALVFSFKARDRKVLGDTSGAGSYGKTAKCLNITVVVLSLLTAILIIILLATGVVAVSEAVQQNQNRNSYNFGN</sequence>
<name>A0A8T1SJ97_CHESE</name>
<evidence type="ECO:0000256" key="2">
    <source>
        <dbReference type="ARBA" id="ARBA00006843"/>
    </source>
</evidence>
<dbReference type="InterPro" id="IPR051517">
    <property type="entry name" value="IFITM_antiviral_protein"/>
</dbReference>
<comment type="caution">
    <text evidence="8">The sequence shown here is derived from an EMBL/GenBank/DDBJ whole genome shotgun (WGS) entry which is preliminary data.</text>
</comment>
<keyword evidence="5 7" id="KW-0472">Membrane</keyword>
<reference evidence="8 9" key="1">
    <citation type="journal article" date="2020" name="G3 (Bethesda)">
        <title>Draft Genome of the Common Snapping Turtle, Chelydra serpentina, a Model for Phenotypic Plasticity in Reptiles.</title>
        <authorList>
            <person name="Das D."/>
            <person name="Singh S.K."/>
            <person name="Bierstedt J."/>
            <person name="Erickson A."/>
            <person name="Galli G.L.J."/>
            <person name="Crossley D.A. 2nd"/>
            <person name="Rhen T."/>
        </authorList>
    </citation>
    <scope>NUCLEOTIDE SEQUENCE [LARGE SCALE GENOMIC DNA]</scope>
    <source>
        <strain evidence="8">KW</strain>
    </source>
</reference>
<dbReference type="InterPro" id="IPR007593">
    <property type="entry name" value="CD225/Dispanin_fam"/>
</dbReference>
<keyword evidence="4 7" id="KW-1133">Transmembrane helix</keyword>
<organism evidence="8 9">
    <name type="scientific">Chelydra serpentina</name>
    <name type="common">Snapping turtle</name>
    <name type="synonym">Testudo serpentina</name>
    <dbReference type="NCBI Taxonomy" id="8475"/>
    <lineage>
        <taxon>Eukaryota</taxon>
        <taxon>Metazoa</taxon>
        <taxon>Chordata</taxon>
        <taxon>Craniata</taxon>
        <taxon>Vertebrata</taxon>
        <taxon>Euteleostomi</taxon>
        <taxon>Archelosauria</taxon>
        <taxon>Testudinata</taxon>
        <taxon>Testudines</taxon>
        <taxon>Cryptodira</taxon>
        <taxon>Durocryptodira</taxon>
        <taxon>Americhelydia</taxon>
        <taxon>Chelydroidea</taxon>
        <taxon>Chelydridae</taxon>
        <taxon>Chelydra</taxon>
    </lineage>
</organism>
<dbReference type="OrthoDB" id="9906841at2759"/>
<feature type="transmembrane region" description="Helical" evidence="7">
    <location>
        <begin position="118"/>
        <end position="142"/>
    </location>
</feature>
<dbReference type="AlphaFoldDB" id="A0A8T1SJ97"/>
<evidence type="ECO:0000256" key="1">
    <source>
        <dbReference type="ARBA" id="ARBA00004370"/>
    </source>
</evidence>
<dbReference type="GO" id="GO:0005886">
    <property type="term" value="C:plasma membrane"/>
    <property type="evidence" value="ECO:0007669"/>
    <property type="project" value="TreeGrafter"/>
</dbReference>
<protein>
    <submittedName>
        <fullName evidence="8">Interferon-induced transmembrane protein 3-like</fullName>
    </submittedName>
</protein>
<dbReference type="EMBL" id="JAHGAV010000209">
    <property type="protein sequence ID" value="KAG6928624.1"/>
    <property type="molecule type" value="Genomic_DNA"/>
</dbReference>
<evidence type="ECO:0000256" key="6">
    <source>
        <dbReference type="SAM" id="MobiDB-lite"/>
    </source>
</evidence>
<comment type="similarity">
    <text evidence="2">Belongs to the CD225/Dispanin family.</text>
</comment>
<gene>
    <name evidence="8" type="ORF">G0U57_007744</name>
</gene>
<feature type="compositionally biased region" description="Low complexity" evidence="6">
    <location>
        <begin position="9"/>
        <end position="19"/>
    </location>
</feature>
<feature type="transmembrane region" description="Helical" evidence="7">
    <location>
        <begin position="67"/>
        <end position="90"/>
    </location>
</feature>
<evidence type="ECO:0000256" key="7">
    <source>
        <dbReference type="SAM" id="Phobius"/>
    </source>
</evidence>
<proteinExistence type="inferred from homology"/>
<dbReference type="Pfam" id="PF04505">
    <property type="entry name" value="CD225"/>
    <property type="match status" value="1"/>
</dbReference>
<evidence type="ECO:0000313" key="9">
    <source>
        <dbReference type="Proteomes" id="UP000765507"/>
    </source>
</evidence>
<keyword evidence="9" id="KW-1185">Reference proteome</keyword>
<feature type="compositionally biased region" description="Basic and acidic residues" evidence="6">
    <location>
        <begin position="31"/>
        <end position="40"/>
    </location>
</feature>
<dbReference type="Proteomes" id="UP000765507">
    <property type="component" value="Unassembled WGS sequence"/>
</dbReference>